<feature type="compositionally biased region" description="Basic and acidic residues" evidence="1">
    <location>
        <begin position="107"/>
        <end position="116"/>
    </location>
</feature>
<organism evidence="2 3">
    <name type="scientific">Romanomermis culicivorax</name>
    <name type="common">Nematode worm</name>
    <dbReference type="NCBI Taxonomy" id="13658"/>
    <lineage>
        <taxon>Eukaryota</taxon>
        <taxon>Metazoa</taxon>
        <taxon>Ecdysozoa</taxon>
        <taxon>Nematoda</taxon>
        <taxon>Enoplea</taxon>
        <taxon>Dorylaimia</taxon>
        <taxon>Mermithida</taxon>
        <taxon>Mermithoidea</taxon>
        <taxon>Mermithidae</taxon>
        <taxon>Romanomermis</taxon>
    </lineage>
</organism>
<name>A0A915I9V9_ROMCU</name>
<dbReference type="Proteomes" id="UP000887565">
    <property type="component" value="Unplaced"/>
</dbReference>
<protein>
    <submittedName>
        <fullName evidence="3">Uncharacterized protein</fullName>
    </submittedName>
</protein>
<evidence type="ECO:0000256" key="1">
    <source>
        <dbReference type="SAM" id="MobiDB-lite"/>
    </source>
</evidence>
<evidence type="ECO:0000313" key="3">
    <source>
        <dbReference type="WBParaSite" id="nRc.2.0.1.t10959-RA"/>
    </source>
</evidence>
<evidence type="ECO:0000313" key="2">
    <source>
        <dbReference type="Proteomes" id="UP000887565"/>
    </source>
</evidence>
<reference evidence="3" key="1">
    <citation type="submission" date="2022-11" db="UniProtKB">
        <authorList>
            <consortium name="WormBaseParasite"/>
        </authorList>
    </citation>
    <scope>IDENTIFICATION</scope>
</reference>
<dbReference type="WBParaSite" id="nRc.2.0.1.t10959-RA">
    <property type="protein sequence ID" value="nRc.2.0.1.t10959-RA"/>
    <property type="gene ID" value="nRc.2.0.1.g10959"/>
</dbReference>
<accession>A0A915I9V9</accession>
<dbReference type="AlphaFoldDB" id="A0A915I9V9"/>
<sequence>MNIQFEIPDLVTPFQRNVSQSAVVINLIPLQTFQCSVRSAISIPPPISNPPLPSSLVASAPISAPSVASSPALPSPTIPPIGSVSSTKSPSILSTSLGSRTTKRARKSSESKENKGKGKGKGKGKIIDADTHVHI</sequence>
<feature type="compositionally biased region" description="Basic and acidic residues" evidence="1">
    <location>
        <begin position="125"/>
        <end position="135"/>
    </location>
</feature>
<feature type="region of interest" description="Disordered" evidence="1">
    <location>
        <begin position="65"/>
        <end position="135"/>
    </location>
</feature>
<keyword evidence="2" id="KW-1185">Reference proteome</keyword>
<proteinExistence type="predicted"/>
<feature type="compositionally biased region" description="Low complexity" evidence="1">
    <location>
        <begin position="83"/>
        <end position="97"/>
    </location>
</feature>